<dbReference type="RefSeq" id="XP_062710709.1">
    <property type="nucleotide sequence ID" value="XM_062854725.1"/>
</dbReference>
<sequence length="223" mass="24942">MVIACHTEEEYAELMTALNRSFTVKSLGDISHFLGIQVRRSEEQFSLNQRIYIQTLLKRFGLTEAKSSKIPLDPGHLQQKEESEKLPNNHQYSSLIGGLLYVAVNTRPDIAVSVSILGRSVSNPSQADWMEAKRILRYLKLTQDHELVLGPGQASMEVYVDADWAGDAKTRKSNSGFLVTFGWWTNPLGIPEANMCCVEQHRSGICSARRVLPRGAVDRPVAE</sequence>
<evidence type="ECO:0000259" key="1">
    <source>
        <dbReference type="Pfam" id="PF07727"/>
    </source>
</evidence>
<name>A0ABM1YZM8_AEDAL</name>
<dbReference type="InterPro" id="IPR013103">
    <property type="entry name" value="RVT_2"/>
</dbReference>
<reference evidence="2" key="2">
    <citation type="submission" date="2025-05" db="UniProtKB">
        <authorList>
            <consortium name="EnsemblMetazoa"/>
        </authorList>
    </citation>
    <scope>IDENTIFICATION</scope>
    <source>
        <strain evidence="2">Foshan</strain>
    </source>
</reference>
<dbReference type="GeneID" id="134288825"/>
<dbReference type="PANTHER" id="PTHR11439:SF440">
    <property type="entry name" value="INTEGRASE CATALYTIC DOMAIN-CONTAINING PROTEIN"/>
    <property type="match status" value="1"/>
</dbReference>
<feature type="domain" description="Reverse transcriptase Ty1/copia-type" evidence="1">
    <location>
        <begin position="1"/>
        <end position="72"/>
    </location>
</feature>
<dbReference type="Proteomes" id="UP000069940">
    <property type="component" value="Unassembled WGS sequence"/>
</dbReference>
<dbReference type="Pfam" id="PF07727">
    <property type="entry name" value="RVT_2"/>
    <property type="match status" value="1"/>
</dbReference>
<proteinExistence type="predicted"/>
<evidence type="ECO:0000313" key="2">
    <source>
        <dbReference type="EnsemblMetazoa" id="AALFPA23_013596.P19689"/>
    </source>
</evidence>
<protein>
    <recommendedName>
        <fullName evidence="1">Reverse transcriptase Ty1/copia-type domain-containing protein</fullName>
    </recommendedName>
</protein>
<dbReference type="EnsemblMetazoa" id="AALFPA23_013596.R19689">
    <property type="protein sequence ID" value="AALFPA23_013596.P19689"/>
    <property type="gene ID" value="AALFPA23_013596"/>
</dbReference>
<accession>A0ABM1YZM8</accession>
<reference evidence="3" key="1">
    <citation type="journal article" date="2015" name="Proc. Natl. Acad. Sci. U.S.A.">
        <title>Genome sequence of the Asian Tiger mosquito, Aedes albopictus, reveals insights into its biology, genetics, and evolution.</title>
        <authorList>
            <person name="Chen X.G."/>
            <person name="Jiang X."/>
            <person name="Gu J."/>
            <person name="Xu M."/>
            <person name="Wu Y."/>
            <person name="Deng Y."/>
            <person name="Zhang C."/>
            <person name="Bonizzoni M."/>
            <person name="Dermauw W."/>
            <person name="Vontas J."/>
            <person name="Armbruster P."/>
            <person name="Huang X."/>
            <person name="Yang Y."/>
            <person name="Zhang H."/>
            <person name="He W."/>
            <person name="Peng H."/>
            <person name="Liu Y."/>
            <person name="Wu K."/>
            <person name="Chen J."/>
            <person name="Lirakis M."/>
            <person name="Topalis P."/>
            <person name="Van Leeuwen T."/>
            <person name="Hall A.B."/>
            <person name="Jiang X."/>
            <person name="Thorpe C."/>
            <person name="Mueller R.L."/>
            <person name="Sun C."/>
            <person name="Waterhouse R.M."/>
            <person name="Yan G."/>
            <person name="Tu Z.J."/>
            <person name="Fang X."/>
            <person name="James A.A."/>
        </authorList>
    </citation>
    <scope>NUCLEOTIDE SEQUENCE [LARGE SCALE GENOMIC DNA]</scope>
    <source>
        <strain evidence="3">Foshan</strain>
    </source>
</reference>
<organism evidence="2 3">
    <name type="scientific">Aedes albopictus</name>
    <name type="common">Asian tiger mosquito</name>
    <name type="synonym">Stegomyia albopicta</name>
    <dbReference type="NCBI Taxonomy" id="7160"/>
    <lineage>
        <taxon>Eukaryota</taxon>
        <taxon>Metazoa</taxon>
        <taxon>Ecdysozoa</taxon>
        <taxon>Arthropoda</taxon>
        <taxon>Hexapoda</taxon>
        <taxon>Insecta</taxon>
        <taxon>Pterygota</taxon>
        <taxon>Neoptera</taxon>
        <taxon>Endopterygota</taxon>
        <taxon>Diptera</taxon>
        <taxon>Nematocera</taxon>
        <taxon>Culicoidea</taxon>
        <taxon>Culicidae</taxon>
        <taxon>Culicinae</taxon>
        <taxon>Aedini</taxon>
        <taxon>Aedes</taxon>
        <taxon>Stegomyia</taxon>
    </lineage>
</organism>
<dbReference type="PANTHER" id="PTHR11439">
    <property type="entry name" value="GAG-POL-RELATED RETROTRANSPOSON"/>
    <property type="match status" value="1"/>
</dbReference>
<evidence type="ECO:0000313" key="3">
    <source>
        <dbReference type="Proteomes" id="UP000069940"/>
    </source>
</evidence>
<keyword evidence="3" id="KW-1185">Reference proteome</keyword>